<proteinExistence type="predicted"/>
<keyword evidence="2" id="KW-1185">Reference proteome</keyword>
<gene>
    <name evidence="1" type="ORF">SAMN04488541_100851</name>
</gene>
<dbReference type="AlphaFoldDB" id="A0A1I2DWE1"/>
<dbReference type="STRING" id="1003.SAMN04488541_100851"/>
<accession>A0A1I2DWE1</accession>
<sequence>MKTKLLFLFFINSIFFYSCEKSSLTPEDDFQKLLSEQCGTVVKATVRYNLCGVGLWGSYVLELEDGTIVQPWSAANEEVATFKPEKDSKVYVSFEERQRDSRYDNIIRCKAMGEYETRISKVVNIKCIVAAGKENCTINATVRHNLCGFGLWGDLVLELENGEVVQPWSAKDESIAKMKLLPNQKVKVALTEVPRDDKYKDIFVCLALGPYTEKLKKAVRVDCITLVGEPIDEKIYTKTVEVVDFGCAATGVWDGIQFKTQEGEHLQPWIVGDKVKANEVKLSANQKVTITFLQVPYDDRYKDVQVCPTFAPLPTAKAVKILDLVVVRD</sequence>
<evidence type="ECO:0000313" key="2">
    <source>
        <dbReference type="Proteomes" id="UP000199513"/>
    </source>
</evidence>
<name>A0A1I2DWE1_9BACT</name>
<dbReference type="EMBL" id="FONY01000008">
    <property type="protein sequence ID" value="SFE84982.1"/>
    <property type="molecule type" value="Genomic_DNA"/>
</dbReference>
<reference evidence="1 2" key="1">
    <citation type="submission" date="2016-10" db="EMBL/GenBank/DDBJ databases">
        <authorList>
            <person name="de Groot N.N."/>
        </authorList>
    </citation>
    <scope>NUCLEOTIDE SEQUENCE [LARGE SCALE GENOMIC DNA]</scope>
    <source>
        <strain>GEY</strain>
        <strain evidence="2">DSM 9560</strain>
    </source>
</reference>
<dbReference type="Proteomes" id="UP000199513">
    <property type="component" value="Unassembled WGS sequence"/>
</dbReference>
<protein>
    <submittedName>
        <fullName evidence="1">Uncharacterized protein</fullName>
    </submittedName>
</protein>
<dbReference type="PROSITE" id="PS51257">
    <property type="entry name" value="PROKAR_LIPOPROTEIN"/>
    <property type="match status" value="1"/>
</dbReference>
<evidence type="ECO:0000313" key="1">
    <source>
        <dbReference type="EMBL" id="SFE84982.1"/>
    </source>
</evidence>
<dbReference type="RefSeq" id="WP_143090825.1">
    <property type="nucleotide sequence ID" value="NZ_FONY01000008.1"/>
</dbReference>
<organism evidence="1 2">
    <name type="scientific">Thermoflexibacter ruber</name>
    <dbReference type="NCBI Taxonomy" id="1003"/>
    <lineage>
        <taxon>Bacteria</taxon>
        <taxon>Pseudomonadati</taxon>
        <taxon>Bacteroidota</taxon>
        <taxon>Cytophagia</taxon>
        <taxon>Cytophagales</taxon>
        <taxon>Thermoflexibacteraceae</taxon>
        <taxon>Thermoflexibacter</taxon>
    </lineage>
</organism>